<name>A0A9W4KF75_9EURO</name>
<proteinExistence type="predicted"/>
<protein>
    <recommendedName>
        <fullName evidence="1">GPI inositol-deacylase winged helix domain-containing protein</fullName>
    </recommendedName>
</protein>
<gene>
    <name evidence="2" type="ORF">PEGY_LOCUS5368</name>
</gene>
<dbReference type="OrthoDB" id="538223at2759"/>
<dbReference type="PANTHER" id="PTHR10039">
    <property type="entry name" value="AMELOGENIN"/>
    <property type="match status" value="1"/>
</dbReference>
<dbReference type="AlphaFoldDB" id="A0A9W4KF75"/>
<accession>A0A9W4KF75</accession>
<dbReference type="InterPro" id="IPR054471">
    <property type="entry name" value="GPIID_WHD"/>
</dbReference>
<feature type="domain" description="GPI inositol-deacylase winged helix" evidence="1">
    <location>
        <begin position="89"/>
        <end position="160"/>
    </location>
</feature>
<dbReference type="PANTHER" id="PTHR10039:SF14">
    <property type="entry name" value="NACHT DOMAIN-CONTAINING PROTEIN"/>
    <property type="match status" value="1"/>
</dbReference>
<keyword evidence="3" id="KW-1185">Reference proteome</keyword>
<organism evidence="2 3">
    <name type="scientific">Penicillium egyptiacum</name>
    <dbReference type="NCBI Taxonomy" id="1303716"/>
    <lineage>
        <taxon>Eukaryota</taxon>
        <taxon>Fungi</taxon>
        <taxon>Dikarya</taxon>
        <taxon>Ascomycota</taxon>
        <taxon>Pezizomycotina</taxon>
        <taxon>Eurotiomycetes</taxon>
        <taxon>Eurotiomycetidae</taxon>
        <taxon>Eurotiales</taxon>
        <taxon>Aspergillaceae</taxon>
        <taxon>Penicillium</taxon>
    </lineage>
</organism>
<evidence type="ECO:0000313" key="2">
    <source>
        <dbReference type="EMBL" id="CAG8898763.1"/>
    </source>
</evidence>
<dbReference type="Pfam" id="PF22939">
    <property type="entry name" value="WHD_GPIID"/>
    <property type="match status" value="1"/>
</dbReference>
<sequence length="193" mass="21891">MTTFMGHKVQELTKQKKFKAEVRDAISEHLFSNAHGTFLWVALVCEELAKAARWNGNVRSLLTAFPPGLEFLYARMIERIHDHHSADAELCKRILGVVLLVYRPITLDELPTLVDMPVDITTDQQSSTEIVEACGSFLTIREDGIFFVHQSAKDFLLQSASKEIFSRGIAAEHYTIFFPLCNRSGHFDVIYMA</sequence>
<evidence type="ECO:0000259" key="1">
    <source>
        <dbReference type="Pfam" id="PF22939"/>
    </source>
</evidence>
<evidence type="ECO:0000313" key="3">
    <source>
        <dbReference type="Proteomes" id="UP001154252"/>
    </source>
</evidence>
<dbReference type="EMBL" id="CAJVRC010000863">
    <property type="protein sequence ID" value="CAG8898763.1"/>
    <property type="molecule type" value="Genomic_DNA"/>
</dbReference>
<comment type="caution">
    <text evidence="2">The sequence shown here is derived from an EMBL/GenBank/DDBJ whole genome shotgun (WGS) entry which is preliminary data.</text>
</comment>
<dbReference type="Proteomes" id="UP001154252">
    <property type="component" value="Unassembled WGS sequence"/>
</dbReference>
<reference evidence="2" key="1">
    <citation type="submission" date="2021-07" db="EMBL/GenBank/DDBJ databases">
        <authorList>
            <person name="Branca A.L. A."/>
        </authorList>
    </citation>
    <scope>NUCLEOTIDE SEQUENCE</scope>
</reference>